<keyword evidence="2" id="KW-0812">Transmembrane</keyword>
<feature type="transmembrane region" description="Helical" evidence="2">
    <location>
        <begin position="23"/>
        <end position="43"/>
    </location>
</feature>
<dbReference type="Proteomes" id="UP001335729">
    <property type="component" value="Unassembled WGS sequence"/>
</dbReference>
<accession>A0ABU7MPS3</accession>
<feature type="compositionally biased region" description="Basic and acidic residues" evidence="1">
    <location>
        <begin position="55"/>
        <end position="64"/>
    </location>
</feature>
<evidence type="ECO:0000313" key="4">
    <source>
        <dbReference type="Proteomes" id="UP001335729"/>
    </source>
</evidence>
<name>A0ABU7MPS3_9ACTN</name>
<organism evidence="3 4">
    <name type="scientific">Gordonia prachuapensis</name>
    <dbReference type="NCBI Taxonomy" id="3115651"/>
    <lineage>
        <taxon>Bacteria</taxon>
        <taxon>Bacillati</taxon>
        <taxon>Actinomycetota</taxon>
        <taxon>Actinomycetes</taxon>
        <taxon>Mycobacteriales</taxon>
        <taxon>Gordoniaceae</taxon>
        <taxon>Gordonia</taxon>
    </lineage>
</organism>
<feature type="region of interest" description="Disordered" evidence="1">
    <location>
        <begin position="54"/>
        <end position="109"/>
    </location>
</feature>
<keyword evidence="2" id="KW-0472">Membrane</keyword>
<reference evidence="3 4" key="1">
    <citation type="submission" date="2024-01" db="EMBL/GenBank/DDBJ databases">
        <title>Draft genome sequence of Gordonia sp. PKS22-38.</title>
        <authorList>
            <person name="Suphannarot A."/>
            <person name="Mingma R."/>
        </authorList>
    </citation>
    <scope>NUCLEOTIDE SEQUENCE [LARGE SCALE GENOMIC DNA]</scope>
    <source>
        <strain evidence="3 4">PKS22-38</strain>
    </source>
</reference>
<sequence length="109" mass="11582">MSTLSTTVGLVLAQEPQGPEFGKASPLGLLIIIVLLVATGFLIRSMNSRLKKLPKNFDADHPEPDQAFDDGTDSVGDDGVADRENTADPDNTSDTTDGVHADERRSADT</sequence>
<proteinExistence type="predicted"/>
<gene>
    <name evidence="3" type="ORF">V1Y59_04480</name>
</gene>
<keyword evidence="4" id="KW-1185">Reference proteome</keyword>
<feature type="compositionally biased region" description="Basic and acidic residues" evidence="1">
    <location>
        <begin position="97"/>
        <end position="109"/>
    </location>
</feature>
<evidence type="ECO:0000313" key="3">
    <source>
        <dbReference type="EMBL" id="MEE4022326.1"/>
    </source>
</evidence>
<dbReference type="RefSeq" id="WP_330503643.1">
    <property type="nucleotide sequence ID" value="NZ_JAZDUE010000003.1"/>
</dbReference>
<dbReference type="EMBL" id="JAZDUE010000003">
    <property type="protein sequence ID" value="MEE4022326.1"/>
    <property type="molecule type" value="Genomic_DNA"/>
</dbReference>
<comment type="caution">
    <text evidence="3">The sequence shown here is derived from an EMBL/GenBank/DDBJ whole genome shotgun (WGS) entry which is preliminary data.</text>
</comment>
<evidence type="ECO:0000256" key="2">
    <source>
        <dbReference type="SAM" id="Phobius"/>
    </source>
</evidence>
<evidence type="ECO:0008006" key="5">
    <source>
        <dbReference type="Google" id="ProtNLM"/>
    </source>
</evidence>
<feature type="compositionally biased region" description="Acidic residues" evidence="1">
    <location>
        <begin position="66"/>
        <end position="76"/>
    </location>
</feature>
<protein>
    <recommendedName>
        <fullName evidence="5">Secreted protein</fullName>
    </recommendedName>
</protein>
<keyword evidence="2" id="KW-1133">Transmembrane helix</keyword>
<evidence type="ECO:0000256" key="1">
    <source>
        <dbReference type="SAM" id="MobiDB-lite"/>
    </source>
</evidence>